<keyword evidence="6 18" id="KW-0679">Respiratory chain</keyword>
<keyword evidence="19" id="KW-0175">Coiled coil</keyword>
<keyword evidence="7 18" id="KW-0812">Transmembrane</keyword>
<evidence type="ECO:0000313" key="23">
    <source>
        <dbReference type="EMBL" id="QTF98758.1"/>
    </source>
</evidence>
<dbReference type="GO" id="GO:0005743">
    <property type="term" value="C:mitochondrial inner membrane"/>
    <property type="evidence" value="ECO:0007669"/>
    <property type="project" value="UniProtKB-SubCell"/>
</dbReference>
<evidence type="ECO:0000256" key="10">
    <source>
        <dbReference type="ARBA" id="ARBA00022982"/>
    </source>
</evidence>
<feature type="transmembrane region" description="Helical" evidence="18">
    <location>
        <begin position="189"/>
        <end position="210"/>
    </location>
</feature>
<dbReference type="GO" id="GO:0046872">
    <property type="term" value="F:metal ion binding"/>
    <property type="evidence" value="ECO:0007669"/>
    <property type="project" value="UniProtKB-UniRule"/>
</dbReference>
<feature type="binding site" description="axial binding residue" evidence="17">
    <location>
        <position position="94"/>
    </location>
    <ligand>
        <name>heme b</name>
        <dbReference type="ChEBI" id="CHEBI:60344"/>
        <label>b562</label>
    </ligand>
    <ligandPart>
        <name>Fe</name>
        <dbReference type="ChEBI" id="CHEBI:18248"/>
    </ligandPart>
</feature>
<protein>
    <recommendedName>
        <fullName evidence="3 18">Cytochrome b</fullName>
    </recommendedName>
</protein>
<evidence type="ECO:0000256" key="14">
    <source>
        <dbReference type="ARBA" id="ARBA00023128"/>
    </source>
</evidence>
<keyword evidence="4 18" id="KW-0813">Transport</keyword>
<dbReference type="AlphaFoldDB" id="A0A8A5N7F4"/>
<evidence type="ECO:0000259" key="22">
    <source>
        <dbReference type="PROSITE" id="PS51003"/>
    </source>
</evidence>
<dbReference type="Pfam" id="PF00033">
    <property type="entry name" value="Cytochrome_B"/>
    <property type="match status" value="1"/>
</dbReference>
<evidence type="ECO:0000256" key="8">
    <source>
        <dbReference type="ARBA" id="ARBA00022723"/>
    </source>
</evidence>
<evidence type="ECO:0000256" key="4">
    <source>
        <dbReference type="ARBA" id="ARBA00022448"/>
    </source>
</evidence>
<feature type="binding site" description="axial binding residue" evidence="17">
    <location>
        <position position="108"/>
    </location>
    <ligand>
        <name>heme b</name>
        <dbReference type="ChEBI" id="CHEBI:60344"/>
        <label>b566</label>
    </ligand>
    <ligandPart>
        <name>Fe</name>
        <dbReference type="ChEBI" id="CHEBI:18248"/>
    </ligandPart>
</feature>
<evidence type="ECO:0000256" key="6">
    <source>
        <dbReference type="ARBA" id="ARBA00022660"/>
    </source>
</evidence>
<evidence type="ECO:0000256" key="3">
    <source>
        <dbReference type="ARBA" id="ARBA00013531"/>
    </source>
</evidence>
<evidence type="ECO:0000256" key="5">
    <source>
        <dbReference type="ARBA" id="ARBA00022617"/>
    </source>
</evidence>
<evidence type="ECO:0000256" key="19">
    <source>
        <dbReference type="SAM" id="Coils"/>
    </source>
</evidence>
<dbReference type="CDD" id="cd00290">
    <property type="entry name" value="cytochrome_b_C"/>
    <property type="match status" value="1"/>
</dbReference>
<feature type="transmembrane region" description="Helical" evidence="18">
    <location>
        <begin position="364"/>
        <end position="383"/>
    </location>
</feature>
<sequence length="440" mass="49583">MGYLSNSGSVKSFVNWKNNFFTGLLGPSVYNLPVPVNLSSMWNFGSLMIMCLVSQIVTGLLMAVHYTPEVNLAFSSVVHIMRDVNGGWFVRNLHANGASAFFMLIYLHIGRGVYYHSFHMKKTWLVGCIIFTMLMVTAFTGYVLPWGQMSFWGATVITNLFGAVPYVGSTLMEWVWGGHCVGDATLKRFFVLHFVSPFIIAALVALHLFFLHETGSSNPLGVDSSGDLVPFHNYYLLKDLVGMVLMGLALAVVCLNSPDLFLDPTNFIVANPMKTPVHIQPEWYFLFAYSILRSIPSKLGGVLALAASVVVLFLMPLYPKVLFSGISMNIFSQMLFFEFVGNFILLTYIGMCPVESPYIIFGKLSSMLYFLFFMYYPVSWYLYEFTILNLWEKVSKNVEKKVEKLKKKVEILKEKSTPNNSTKKKKSTKKKSGNSKNKSI</sequence>
<keyword evidence="10 18" id="KW-0249">Electron transport</keyword>
<keyword evidence="8 17" id="KW-0479">Metal-binding</keyword>
<evidence type="ECO:0000256" key="13">
    <source>
        <dbReference type="ARBA" id="ARBA00023075"/>
    </source>
</evidence>
<dbReference type="InterPro" id="IPR005798">
    <property type="entry name" value="Cyt_b/b6_C"/>
</dbReference>
<name>A0A8A5N7F4_RUDPH</name>
<evidence type="ECO:0000256" key="15">
    <source>
        <dbReference type="ARBA" id="ARBA00023136"/>
    </source>
</evidence>
<dbReference type="PROSITE" id="PS51003">
    <property type="entry name" value="CYTB_CTER"/>
    <property type="match status" value="1"/>
</dbReference>
<dbReference type="SUPFAM" id="SSF81342">
    <property type="entry name" value="Transmembrane di-heme cytochromes"/>
    <property type="match status" value="1"/>
</dbReference>
<dbReference type="InterPro" id="IPR016174">
    <property type="entry name" value="Di-haem_cyt_TM"/>
</dbReference>
<keyword evidence="15 18" id="KW-0472">Membrane</keyword>
<dbReference type="PIRSF" id="PIRSF038885">
    <property type="entry name" value="COB"/>
    <property type="match status" value="1"/>
</dbReference>
<comment type="subcellular location">
    <subcellularLocation>
        <location evidence="2">Mitochondrion inner membrane</location>
        <topology evidence="2">Multi-pass membrane protein</topology>
    </subcellularLocation>
</comment>
<comment type="similarity">
    <text evidence="18">Belongs to the cytochrome b family.</text>
</comment>
<dbReference type="SUPFAM" id="SSF81648">
    <property type="entry name" value="a domain/subunit of cytochrome bc1 complex (Ubiquinol-cytochrome c reductase)"/>
    <property type="match status" value="1"/>
</dbReference>
<evidence type="ECO:0000256" key="12">
    <source>
        <dbReference type="ARBA" id="ARBA00023004"/>
    </source>
</evidence>
<gene>
    <name evidence="23" type="primary">cob</name>
</gene>
<evidence type="ECO:0000256" key="2">
    <source>
        <dbReference type="ARBA" id="ARBA00004448"/>
    </source>
</evidence>
<dbReference type="InterPro" id="IPR027387">
    <property type="entry name" value="Cytb/b6-like_sf"/>
</dbReference>
<keyword evidence="12 17" id="KW-0408">Iron</keyword>
<comment type="cofactor">
    <cofactor evidence="18">
        <name>heme b</name>
        <dbReference type="ChEBI" id="CHEBI:60344"/>
    </cofactor>
    <text evidence="18">Binds 2 heme groups non-covalently.</text>
</comment>
<evidence type="ECO:0000256" key="18">
    <source>
        <dbReference type="RuleBase" id="RU362117"/>
    </source>
</evidence>
<dbReference type="Pfam" id="PF00032">
    <property type="entry name" value="Cytochrom_B_C"/>
    <property type="match status" value="1"/>
</dbReference>
<evidence type="ECO:0000256" key="17">
    <source>
        <dbReference type="PIRSR" id="PIRSR038885-2"/>
    </source>
</evidence>
<feature type="region of interest" description="Disordered" evidence="20">
    <location>
        <begin position="415"/>
        <end position="440"/>
    </location>
</feature>
<feature type="transmembrane region" description="Helical" evidence="18">
    <location>
        <begin position="124"/>
        <end position="144"/>
    </location>
</feature>
<dbReference type="GO" id="GO:0006122">
    <property type="term" value="P:mitochondrial electron transport, ubiquinol to cytochrome c"/>
    <property type="evidence" value="ECO:0007669"/>
    <property type="project" value="TreeGrafter"/>
</dbReference>
<dbReference type="InterPro" id="IPR048260">
    <property type="entry name" value="Cytochrome_b_C_euk/bac"/>
</dbReference>
<accession>A0A8A5N7F4</accession>
<reference evidence="23" key="1">
    <citation type="journal article" date="2021" name="Genome Biol. Evol.">
        <title>A naturally heteroplasmic clam provides clues about the effects of genetic bottleneck on paternal mtDNA.</title>
        <authorList>
            <person name="Iannello M."/>
            <person name="Bettinazzi S."/>
            <person name="Breton S."/>
            <person name="Ghiselli F."/>
            <person name="Milani L."/>
        </authorList>
    </citation>
    <scope>NUCLEOTIDE SEQUENCE</scope>
    <source>
        <strain evidence="23">M-type</strain>
    </source>
</reference>
<keyword evidence="9" id="KW-0999">Mitochondrion inner membrane</keyword>
<comment type="function">
    <text evidence="1 18">Component of the ubiquinol-cytochrome c reductase complex (complex III or cytochrome b-c1 complex) that is part of the mitochondrial respiratory chain. The b-c1 complex mediates electron transfer from ubiquinol to cytochrome c. Contributes to the generation of a proton gradient across the mitochondrial membrane that is then used for ATP synthesis.</text>
</comment>
<dbReference type="PROSITE" id="PS51002">
    <property type="entry name" value="CYTB_NTER"/>
    <property type="match status" value="1"/>
</dbReference>
<evidence type="ECO:0000256" key="1">
    <source>
        <dbReference type="ARBA" id="ARBA00002566"/>
    </source>
</evidence>
<dbReference type="GO" id="GO:0045275">
    <property type="term" value="C:respiratory chain complex III"/>
    <property type="evidence" value="ECO:0007669"/>
    <property type="project" value="InterPro"/>
</dbReference>
<feature type="transmembrane region" description="Helical" evidence="18">
    <location>
        <begin position="150"/>
        <end position="168"/>
    </location>
</feature>
<keyword evidence="13" id="KW-0830">Ubiquinone</keyword>
<feature type="domain" description="Cytochrome b/b6 C-terminal region profile" evidence="22">
    <location>
        <begin position="221"/>
        <end position="391"/>
    </location>
</feature>
<dbReference type="GO" id="GO:0008121">
    <property type="term" value="F:quinol-cytochrome-c reductase activity"/>
    <property type="evidence" value="ECO:0007669"/>
    <property type="project" value="InterPro"/>
</dbReference>
<feature type="binding site" description="axial binding residue" evidence="17">
    <location>
        <position position="193"/>
    </location>
    <ligand>
        <name>heme b</name>
        <dbReference type="ChEBI" id="CHEBI:60344"/>
        <label>b562</label>
    </ligand>
    <ligandPart>
        <name>Fe</name>
        <dbReference type="ChEBI" id="CHEBI:18248"/>
    </ligandPart>
</feature>
<evidence type="ECO:0000256" key="20">
    <source>
        <dbReference type="SAM" id="MobiDB-lite"/>
    </source>
</evidence>
<dbReference type="CDD" id="cd00284">
    <property type="entry name" value="Cytochrome_b_N"/>
    <property type="match status" value="1"/>
</dbReference>
<organism evidence="23">
    <name type="scientific">Ruditapes philippinarum</name>
    <name type="common">Japanese carpet shell</name>
    <name type="synonym">Venerupis philippinarum</name>
    <dbReference type="NCBI Taxonomy" id="129788"/>
    <lineage>
        <taxon>Eukaryota</taxon>
        <taxon>Metazoa</taxon>
        <taxon>Spiralia</taxon>
        <taxon>Lophotrochozoa</taxon>
        <taxon>Mollusca</taxon>
        <taxon>Bivalvia</taxon>
        <taxon>Autobranchia</taxon>
        <taxon>Heteroconchia</taxon>
        <taxon>Euheterodonta</taxon>
        <taxon>Imparidentia</taxon>
        <taxon>Neoheterodontei</taxon>
        <taxon>Venerida</taxon>
        <taxon>Veneroidea</taxon>
        <taxon>Veneridae</taxon>
        <taxon>Ruditapes</taxon>
    </lineage>
</organism>
<evidence type="ECO:0000259" key="21">
    <source>
        <dbReference type="PROSITE" id="PS51002"/>
    </source>
</evidence>
<evidence type="ECO:0000256" key="9">
    <source>
        <dbReference type="ARBA" id="ARBA00022792"/>
    </source>
</evidence>
<feature type="transmembrane region" description="Helical" evidence="18">
    <location>
        <begin position="88"/>
        <end position="109"/>
    </location>
</feature>
<evidence type="ECO:0000256" key="11">
    <source>
        <dbReference type="ARBA" id="ARBA00022989"/>
    </source>
</evidence>
<dbReference type="Gene3D" id="1.20.810.10">
    <property type="entry name" value="Cytochrome Bc1 Complex, Chain C"/>
    <property type="match status" value="1"/>
</dbReference>
<dbReference type="GO" id="GO:0016491">
    <property type="term" value="F:oxidoreductase activity"/>
    <property type="evidence" value="ECO:0007669"/>
    <property type="project" value="UniProtKB-UniRule"/>
</dbReference>
<feature type="binding site" evidence="16">
    <location>
        <position position="212"/>
    </location>
    <ligand>
        <name>a ubiquinone</name>
        <dbReference type="ChEBI" id="CHEBI:16389"/>
    </ligand>
</feature>
<dbReference type="EMBL" id="MT757749">
    <property type="protein sequence ID" value="QTF98758.1"/>
    <property type="molecule type" value="Genomic_DNA"/>
</dbReference>
<dbReference type="PANTHER" id="PTHR19271:SF16">
    <property type="entry name" value="CYTOCHROME B"/>
    <property type="match status" value="1"/>
</dbReference>
<feature type="domain" description="Cytochrome b/b6 N-terminal region profile" evidence="21">
    <location>
        <begin position="13"/>
        <end position="220"/>
    </location>
</feature>
<dbReference type="InterPro" id="IPR005797">
    <property type="entry name" value="Cyt_b/b6_N"/>
</dbReference>
<feature type="transmembrane region" description="Helical" evidence="18">
    <location>
        <begin position="47"/>
        <end position="68"/>
    </location>
</feature>
<evidence type="ECO:0000256" key="16">
    <source>
        <dbReference type="PIRSR" id="PIRSR038885-1"/>
    </source>
</evidence>
<feature type="transmembrane region" description="Helical" evidence="18">
    <location>
        <begin position="234"/>
        <end position="255"/>
    </location>
</feature>
<feature type="compositionally biased region" description="Basic residues" evidence="20">
    <location>
        <begin position="422"/>
        <end position="440"/>
    </location>
</feature>
<feature type="transmembrane region" description="Helical" evidence="18">
    <location>
        <begin position="299"/>
        <end position="318"/>
    </location>
</feature>
<geneLocation type="mitochondrion" evidence="23"/>
<feature type="transmembrane region" description="Helical" evidence="18">
    <location>
        <begin position="330"/>
        <end position="352"/>
    </location>
</feature>
<dbReference type="PANTHER" id="PTHR19271">
    <property type="entry name" value="CYTOCHROME B"/>
    <property type="match status" value="1"/>
</dbReference>
<dbReference type="InterPro" id="IPR030689">
    <property type="entry name" value="Cytochrome_b"/>
</dbReference>
<comment type="cofactor">
    <cofactor evidence="17">
        <name>heme</name>
        <dbReference type="ChEBI" id="CHEBI:30413"/>
    </cofactor>
    <text evidence="17">Binds 2 heme groups non-covalently.</text>
</comment>
<evidence type="ECO:0000256" key="7">
    <source>
        <dbReference type="ARBA" id="ARBA00022692"/>
    </source>
</evidence>
<feature type="coiled-coil region" evidence="19">
    <location>
        <begin position="388"/>
        <end position="415"/>
    </location>
</feature>
<keyword evidence="5 17" id="KW-0349">Heme</keyword>
<keyword evidence="11 18" id="KW-1133">Transmembrane helix</keyword>
<keyword evidence="14 18" id="KW-0496">Mitochondrion</keyword>
<proteinExistence type="inferred from homology"/>
<dbReference type="InterPro" id="IPR048259">
    <property type="entry name" value="Cytochrome_b_N_euk/bac"/>
</dbReference>
<feature type="binding site" description="axial binding residue" evidence="17">
    <location>
        <position position="207"/>
    </location>
    <ligand>
        <name>heme b</name>
        <dbReference type="ChEBI" id="CHEBI:60344"/>
        <label>b566</label>
    </ligand>
    <ligandPart>
        <name>Fe</name>
        <dbReference type="ChEBI" id="CHEBI:18248"/>
    </ligandPart>
</feature>
<dbReference type="InterPro" id="IPR036150">
    <property type="entry name" value="Cyt_b/b6_C_sf"/>
</dbReference>